<accession>A0A3M7QG77</accession>
<dbReference type="EMBL" id="REGN01006324">
    <property type="protein sequence ID" value="RNA09965.1"/>
    <property type="molecule type" value="Genomic_DNA"/>
</dbReference>
<gene>
    <name evidence="1" type="ORF">BpHYR1_035255</name>
</gene>
<protein>
    <submittedName>
        <fullName evidence="1">Uncharacterized protein</fullName>
    </submittedName>
</protein>
<organism evidence="1 2">
    <name type="scientific">Brachionus plicatilis</name>
    <name type="common">Marine rotifer</name>
    <name type="synonym">Brachionus muelleri</name>
    <dbReference type="NCBI Taxonomy" id="10195"/>
    <lineage>
        <taxon>Eukaryota</taxon>
        <taxon>Metazoa</taxon>
        <taxon>Spiralia</taxon>
        <taxon>Gnathifera</taxon>
        <taxon>Rotifera</taxon>
        <taxon>Eurotatoria</taxon>
        <taxon>Monogononta</taxon>
        <taxon>Pseudotrocha</taxon>
        <taxon>Ploima</taxon>
        <taxon>Brachionidae</taxon>
        <taxon>Brachionus</taxon>
    </lineage>
</organism>
<keyword evidence="2" id="KW-1185">Reference proteome</keyword>
<sequence length="178" mass="20720">MILICSYGFTKIYANLTDFTKSFFQGSSEWQSLLFSPHGCNMIKICINYIKGFKQNLQKQKILTNMNHLNLFDVPKGKITKNYIKFEKKIAPVLLIWVSVKFLRTLFLLYGIEAIEFALTKKPFDSKFQFSCHYVTMDCSPIARITSSTLKISMALERSQTKKYENENISLILFLEHN</sequence>
<reference evidence="1 2" key="1">
    <citation type="journal article" date="2018" name="Sci. Rep.">
        <title>Genomic signatures of local adaptation to the degree of environmental predictability in rotifers.</title>
        <authorList>
            <person name="Franch-Gras L."/>
            <person name="Hahn C."/>
            <person name="Garcia-Roger E.M."/>
            <person name="Carmona M.J."/>
            <person name="Serra M."/>
            <person name="Gomez A."/>
        </authorList>
    </citation>
    <scope>NUCLEOTIDE SEQUENCE [LARGE SCALE GENOMIC DNA]</scope>
    <source>
        <strain evidence="1">HYR1</strain>
    </source>
</reference>
<dbReference type="AlphaFoldDB" id="A0A3M7QG77"/>
<name>A0A3M7QG77_BRAPC</name>
<evidence type="ECO:0000313" key="1">
    <source>
        <dbReference type="EMBL" id="RNA09965.1"/>
    </source>
</evidence>
<proteinExistence type="predicted"/>
<evidence type="ECO:0000313" key="2">
    <source>
        <dbReference type="Proteomes" id="UP000276133"/>
    </source>
</evidence>
<dbReference type="Proteomes" id="UP000276133">
    <property type="component" value="Unassembled WGS sequence"/>
</dbReference>
<comment type="caution">
    <text evidence="1">The sequence shown here is derived from an EMBL/GenBank/DDBJ whole genome shotgun (WGS) entry which is preliminary data.</text>
</comment>